<dbReference type="EMBL" id="JANBPU010000001">
    <property type="protein sequence ID" value="KAJ1922188.1"/>
    <property type="molecule type" value="Genomic_DNA"/>
</dbReference>
<organism evidence="1 2">
    <name type="scientific">Mycoemilia scoparia</name>
    <dbReference type="NCBI Taxonomy" id="417184"/>
    <lineage>
        <taxon>Eukaryota</taxon>
        <taxon>Fungi</taxon>
        <taxon>Fungi incertae sedis</taxon>
        <taxon>Zoopagomycota</taxon>
        <taxon>Kickxellomycotina</taxon>
        <taxon>Kickxellomycetes</taxon>
        <taxon>Kickxellales</taxon>
        <taxon>Kickxellaceae</taxon>
        <taxon>Mycoemilia</taxon>
    </lineage>
</organism>
<dbReference type="Proteomes" id="UP001150538">
    <property type="component" value="Unassembled WGS sequence"/>
</dbReference>
<name>A0A9W8ABJ4_9FUNG</name>
<proteinExistence type="predicted"/>
<protein>
    <submittedName>
        <fullName evidence="1">Uncharacterized protein</fullName>
    </submittedName>
</protein>
<gene>
    <name evidence="1" type="ORF">H4219_000050</name>
</gene>
<evidence type="ECO:0000313" key="2">
    <source>
        <dbReference type="Proteomes" id="UP001150538"/>
    </source>
</evidence>
<accession>A0A9W8ABJ4</accession>
<keyword evidence="2" id="KW-1185">Reference proteome</keyword>
<sequence>MTLHVSGNIIHGFFTSGAMGGRSPAEKDATGAFENLLRAEPPLEISRIASLIQTNVTQQVHHKRDTIGADAVNSVVDVLKSQDFAQLINDVLVNSGGLAGIAEGAICGLAGTKGKIDTKG</sequence>
<comment type="caution">
    <text evidence="1">The sequence shown here is derived from an EMBL/GenBank/DDBJ whole genome shotgun (WGS) entry which is preliminary data.</text>
</comment>
<dbReference type="AlphaFoldDB" id="A0A9W8ABJ4"/>
<evidence type="ECO:0000313" key="1">
    <source>
        <dbReference type="EMBL" id="KAJ1922188.1"/>
    </source>
</evidence>
<reference evidence="1" key="1">
    <citation type="submission" date="2022-07" db="EMBL/GenBank/DDBJ databases">
        <title>Phylogenomic reconstructions and comparative analyses of Kickxellomycotina fungi.</title>
        <authorList>
            <person name="Reynolds N.K."/>
            <person name="Stajich J.E."/>
            <person name="Barry K."/>
            <person name="Grigoriev I.V."/>
            <person name="Crous P."/>
            <person name="Smith M.E."/>
        </authorList>
    </citation>
    <scope>NUCLEOTIDE SEQUENCE</scope>
    <source>
        <strain evidence="1">NBRC 100468</strain>
    </source>
</reference>